<reference evidence="6" key="1">
    <citation type="submission" date="2020-07" db="EMBL/GenBank/DDBJ databases">
        <title>A new Micromonospora strain with potent antibiotic activity isolated from the microbiome of a mid-Atlantic deep-sea sponge.</title>
        <authorList>
            <person name="Back C.R."/>
            <person name="Stennett H.L."/>
            <person name="Williams S.E."/>
            <person name="Wang L."/>
            <person name="Ojeda Gomez J."/>
            <person name="Abdulle O.M."/>
            <person name="Duffy T."/>
            <person name="Hendry K.R."/>
            <person name="Powell D."/>
            <person name="Stach J.E."/>
            <person name="Essex-Lopresti A.E."/>
            <person name="Willis C.L."/>
            <person name="Curnow P."/>
            <person name="Race P.R."/>
        </authorList>
    </citation>
    <scope>NUCLEOTIDE SEQUENCE [LARGE SCALE GENOMIC DNA]</scope>
    <source>
        <strain evidence="6">28ISP2-46</strain>
    </source>
</reference>
<dbReference type="InterPro" id="IPR050546">
    <property type="entry name" value="Glycosyl_Hydrlase_16"/>
</dbReference>
<feature type="domain" description="GH16" evidence="4">
    <location>
        <begin position="458"/>
        <end position="715"/>
    </location>
</feature>
<feature type="region of interest" description="Disordered" evidence="2">
    <location>
        <begin position="47"/>
        <end position="79"/>
    </location>
</feature>
<dbReference type="Pfam" id="PF00722">
    <property type="entry name" value="Glyco_hydro_16"/>
    <property type="match status" value="1"/>
</dbReference>
<dbReference type="Gene3D" id="2.60.120.260">
    <property type="entry name" value="Galactose-binding domain-like"/>
    <property type="match status" value="3"/>
</dbReference>
<evidence type="ECO:0000259" key="4">
    <source>
        <dbReference type="PROSITE" id="PS51762"/>
    </source>
</evidence>
<dbReference type="RefSeq" id="WP_181569103.1">
    <property type="nucleotide sequence ID" value="NZ_CP059322.2"/>
</dbReference>
<gene>
    <name evidence="5" type="ORF">H1D33_25485</name>
</gene>
<evidence type="ECO:0000313" key="5">
    <source>
        <dbReference type="EMBL" id="QLQ36588.1"/>
    </source>
</evidence>
<dbReference type="CDD" id="cd08023">
    <property type="entry name" value="GH16_laminarinase_like"/>
    <property type="match status" value="1"/>
</dbReference>
<dbReference type="AlphaFoldDB" id="A0A7L6B3M9"/>
<dbReference type="InterPro" id="IPR000757">
    <property type="entry name" value="Beta-glucanase-like"/>
</dbReference>
<dbReference type="Pfam" id="PF00754">
    <property type="entry name" value="F5_F8_type_C"/>
    <property type="match status" value="3"/>
</dbReference>
<evidence type="ECO:0000259" key="3">
    <source>
        <dbReference type="PROSITE" id="PS50022"/>
    </source>
</evidence>
<feature type="domain" description="F5/8 type C" evidence="3">
    <location>
        <begin position="36"/>
        <end position="171"/>
    </location>
</feature>
<evidence type="ECO:0000313" key="6">
    <source>
        <dbReference type="Proteomes" id="UP000510844"/>
    </source>
</evidence>
<keyword evidence="6" id="KW-1185">Reference proteome</keyword>
<accession>A0A7L6B3M9</accession>
<feature type="domain" description="F5/8 type C" evidence="3">
    <location>
        <begin position="317"/>
        <end position="460"/>
    </location>
</feature>
<dbReference type="InterPro" id="IPR008979">
    <property type="entry name" value="Galactose-bd-like_sf"/>
</dbReference>
<evidence type="ECO:0000256" key="1">
    <source>
        <dbReference type="ARBA" id="ARBA00006865"/>
    </source>
</evidence>
<dbReference type="PANTHER" id="PTHR10963:SF55">
    <property type="entry name" value="GLYCOSIDE HYDROLASE FAMILY 16 PROTEIN"/>
    <property type="match status" value="1"/>
</dbReference>
<dbReference type="GO" id="GO:0004553">
    <property type="term" value="F:hydrolase activity, hydrolyzing O-glycosyl compounds"/>
    <property type="evidence" value="ECO:0007669"/>
    <property type="project" value="InterPro"/>
</dbReference>
<dbReference type="EMBL" id="CP059322">
    <property type="protein sequence ID" value="QLQ36588.1"/>
    <property type="molecule type" value="Genomic_DNA"/>
</dbReference>
<organism evidence="5 6">
    <name type="scientific">Micromonospora robiginosa</name>
    <dbReference type="NCBI Taxonomy" id="2749844"/>
    <lineage>
        <taxon>Bacteria</taxon>
        <taxon>Bacillati</taxon>
        <taxon>Actinomycetota</taxon>
        <taxon>Actinomycetes</taxon>
        <taxon>Micromonosporales</taxon>
        <taxon>Micromonosporaceae</taxon>
        <taxon>Micromonospora</taxon>
    </lineage>
</organism>
<dbReference type="PROSITE" id="PS51762">
    <property type="entry name" value="GH16_2"/>
    <property type="match status" value="1"/>
</dbReference>
<proteinExistence type="inferred from homology"/>
<dbReference type="Gene3D" id="2.60.120.200">
    <property type="match status" value="1"/>
</dbReference>
<name>A0A7L6B3M9_9ACTN</name>
<dbReference type="PROSITE" id="PS50022">
    <property type="entry name" value="FA58C_3"/>
    <property type="match status" value="3"/>
</dbReference>
<comment type="similarity">
    <text evidence="1">Belongs to the glycosyl hydrolase 16 family.</text>
</comment>
<dbReference type="SUPFAM" id="SSF49785">
    <property type="entry name" value="Galactose-binding domain-like"/>
    <property type="match status" value="3"/>
</dbReference>
<dbReference type="GO" id="GO:0005975">
    <property type="term" value="P:carbohydrate metabolic process"/>
    <property type="evidence" value="ECO:0007669"/>
    <property type="project" value="InterPro"/>
</dbReference>
<dbReference type="KEGG" id="mfeu:H1D33_25485"/>
<protein>
    <submittedName>
        <fullName evidence="5">Discoidin domain-containing protein</fullName>
    </submittedName>
</protein>
<dbReference type="PANTHER" id="PTHR10963">
    <property type="entry name" value="GLYCOSYL HYDROLASE-RELATED"/>
    <property type="match status" value="1"/>
</dbReference>
<reference evidence="5 6" key="2">
    <citation type="journal article" date="2021" name="Mar. Drugs">
        <title>A New Micromonospora Strain with Antibiotic Activity Isolated from the Microbiome of a Mid-Atlantic Deep-Sea Sponge.</title>
        <authorList>
            <person name="Back C.R."/>
            <person name="Stennett H.L."/>
            <person name="Williams S.E."/>
            <person name="Wang L."/>
            <person name="Ojeda Gomez J."/>
            <person name="Abdulle O.M."/>
            <person name="Duffy T."/>
            <person name="Neal C."/>
            <person name="Mantell J."/>
            <person name="Jepson M.A."/>
            <person name="Hendry K.R."/>
            <person name="Powell D."/>
            <person name="Stach J.E.M."/>
            <person name="Essex-Lopresti A.E."/>
            <person name="Willis C.L."/>
            <person name="Curnow P."/>
            <person name="Race P.R."/>
        </authorList>
    </citation>
    <scope>NUCLEOTIDE SEQUENCE [LARGE SCALE GENOMIC DNA]</scope>
    <source>
        <strain evidence="5 6">28ISP2-46</strain>
    </source>
</reference>
<dbReference type="Proteomes" id="UP000510844">
    <property type="component" value="Chromosome"/>
</dbReference>
<dbReference type="SMART" id="SM00231">
    <property type="entry name" value="FA58C"/>
    <property type="match status" value="2"/>
</dbReference>
<feature type="domain" description="F5/8 type C" evidence="3">
    <location>
        <begin position="172"/>
        <end position="307"/>
    </location>
</feature>
<dbReference type="InterPro" id="IPR013320">
    <property type="entry name" value="ConA-like_dom_sf"/>
</dbReference>
<evidence type="ECO:0000256" key="2">
    <source>
        <dbReference type="SAM" id="MobiDB-lite"/>
    </source>
</evidence>
<sequence>MNHHLVRTVDPPSRTRRRLVAAVLAATLIATLTGLAAGPAQGADPLLSQGRPVTASSTQSAAFPASAAVDGDPGTRWSSAAADPQWLSVDLGTAATVSQVVLTWEAAYATAYQVQASTDGATWTTLRAVTGGDGGVDTLAVAGTGRHVRVVTTARGTAYGVSLWEFQVYGTSTATGCDTTGNAALSRPATASSTENAALPASAAVDGNPGTRWSSAAADPQWLRVDLGAVRAVCRVDLTWEAAYATAYQIQLSADGAAWTTVYATTTGAGGSQQLTVPGSGRYLRVLGTARATAYGYSLWEVAVRTTGATPTTPAPTTPPPSGGDVLLSYGKPAVASSYQDDGACWQCSPARAFDLDPASRWATSATTGWVDPGWIYVDLGATATVHRVVLQWDAAYATAYQLQTSTDATTWTTIYRTTSNPGFRQDLTVTGTGRYVRMYGTARSNGYGYSLWEFQVYGTGGAPTAPPARPADPTFPATTLVFADEFDGPAGTRPDAAKWTVDPGTGQNNESQYYTDNANAAMNGAGQLVMEARRENAGGRAYTSHRMNTGTKFQVQYGRIESRIKVPKGNGLWPAFWMMGGDFLTGRPWPYNGEIDIMEILGRDTYRSYTTLHAPAYNGGGGYGQEHVWPVDLSADFHVYAVEWDSRGMRFLVDGTQVFYASKDTVETTRGPWVFDHPFYLILNLAVGGDWPGPPDASTPFPARMLVDYVRVYR</sequence>
<dbReference type="InterPro" id="IPR000421">
    <property type="entry name" value="FA58C"/>
</dbReference>
<dbReference type="SUPFAM" id="SSF49899">
    <property type="entry name" value="Concanavalin A-like lectins/glucanases"/>
    <property type="match status" value="1"/>
</dbReference>